<comment type="similarity">
    <text evidence="2">Belongs to the NADH dehydrogenase family.</text>
</comment>
<accession>A0A917PJD5</accession>
<evidence type="ECO:0000256" key="2">
    <source>
        <dbReference type="ARBA" id="ARBA00005272"/>
    </source>
</evidence>
<dbReference type="GO" id="GO:0003955">
    <property type="term" value="F:NAD(P)H dehydrogenase (quinone) activity"/>
    <property type="evidence" value="ECO:0007669"/>
    <property type="project" value="TreeGrafter"/>
</dbReference>
<dbReference type="RefSeq" id="WP_188963828.1">
    <property type="nucleotide sequence ID" value="NZ_BMOE01000010.1"/>
</dbReference>
<comment type="cofactor">
    <cofactor evidence="1">
        <name>FAD</name>
        <dbReference type="ChEBI" id="CHEBI:57692"/>
    </cofactor>
</comment>
<protein>
    <submittedName>
        <fullName evidence="7">NADH dehydrogenase</fullName>
    </submittedName>
</protein>
<dbReference type="InterPro" id="IPR023753">
    <property type="entry name" value="FAD/NAD-binding_dom"/>
</dbReference>
<dbReference type="InterPro" id="IPR051169">
    <property type="entry name" value="NADH-Q_oxidoreductase"/>
</dbReference>
<keyword evidence="8" id="KW-1185">Reference proteome</keyword>
<proteinExistence type="inferred from homology"/>
<dbReference type="EMBL" id="BMOE01000010">
    <property type="protein sequence ID" value="GGJ81688.1"/>
    <property type="molecule type" value="Genomic_DNA"/>
</dbReference>
<evidence type="ECO:0000256" key="4">
    <source>
        <dbReference type="ARBA" id="ARBA00022827"/>
    </source>
</evidence>
<dbReference type="Pfam" id="PF07992">
    <property type="entry name" value="Pyr_redox_2"/>
    <property type="match status" value="1"/>
</dbReference>
<comment type="caution">
    <text evidence="7">The sequence shown here is derived from an EMBL/GenBank/DDBJ whole genome shotgun (WGS) entry which is preliminary data.</text>
</comment>
<evidence type="ECO:0000256" key="5">
    <source>
        <dbReference type="ARBA" id="ARBA00023002"/>
    </source>
</evidence>
<evidence type="ECO:0000256" key="1">
    <source>
        <dbReference type="ARBA" id="ARBA00001974"/>
    </source>
</evidence>
<evidence type="ECO:0000313" key="8">
    <source>
        <dbReference type="Proteomes" id="UP000635726"/>
    </source>
</evidence>
<keyword evidence="3" id="KW-0285">Flavoprotein</keyword>
<evidence type="ECO:0000313" key="7">
    <source>
        <dbReference type="EMBL" id="GGJ81688.1"/>
    </source>
</evidence>
<dbReference type="Gene3D" id="3.50.50.100">
    <property type="match status" value="1"/>
</dbReference>
<dbReference type="SUPFAM" id="SSF51905">
    <property type="entry name" value="FAD/NAD(P)-binding domain"/>
    <property type="match status" value="1"/>
</dbReference>
<dbReference type="PANTHER" id="PTHR42913:SF3">
    <property type="entry name" value="64 KDA MITOCHONDRIAL NADH DEHYDROGENASE (EUROFUNG)"/>
    <property type="match status" value="1"/>
</dbReference>
<evidence type="ECO:0000259" key="6">
    <source>
        <dbReference type="Pfam" id="PF07992"/>
    </source>
</evidence>
<gene>
    <name evidence="7" type="ORF">GCM10008939_27030</name>
</gene>
<feature type="domain" description="FAD/NAD(P)-binding" evidence="6">
    <location>
        <begin position="2"/>
        <end position="309"/>
    </location>
</feature>
<keyword evidence="4" id="KW-0274">FAD</keyword>
<sequence length="379" mass="40984">MKTLILGAGYAGLAVATKLKPTPGLDVTMLERNPYHTFETRLHEAAAHNTKVTLPLAPLLKGTGVQMENLTVEAVDLDKKEVTTKEGKTFTYDTLVVGLGSVTNFYRIPGLAENATELKELKDADEIFAFVNRAFDAAYTGSRDIVVGGAGLTGVELVTELAQRNELLSKERGLPPFSIYLVEAGPKILPVLDDALRGKAQATLDSYGIQTLIGHRITQATESTVTVQTADGQSRELQAGKIIWTGGIQARDIVKGERLQKGPGNRIVVDATLRVPEYPEVFVVGDMGLGLNQDGKPVPTTAQHAGQQGRLTGKNLIRLATGEELKPYEPNTLGEFVSLGGLMAVGWMKLPWNQKLAMTGGLAHVMKRASEWRWRSSIS</sequence>
<reference evidence="7" key="2">
    <citation type="submission" date="2020-09" db="EMBL/GenBank/DDBJ databases">
        <authorList>
            <person name="Sun Q."/>
            <person name="Ohkuma M."/>
        </authorList>
    </citation>
    <scope>NUCLEOTIDE SEQUENCE</scope>
    <source>
        <strain evidence="7">JCM 14371</strain>
    </source>
</reference>
<dbReference type="AlphaFoldDB" id="A0A917PJD5"/>
<name>A0A917PJD5_9DEIO</name>
<reference evidence="7" key="1">
    <citation type="journal article" date="2014" name="Int. J. Syst. Evol. Microbiol.">
        <title>Complete genome sequence of Corynebacterium casei LMG S-19264T (=DSM 44701T), isolated from a smear-ripened cheese.</title>
        <authorList>
            <consortium name="US DOE Joint Genome Institute (JGI-PGF)"/>
            <person name="Walter F."/>
            <person name="Albersmeier A."/>
            <person name="Kalinowski J."/>
            <person name="Ruckert C."/>
        </authorList>
    </citation>
    <scope>NUCLEOTIDE SEQUENCE</scope>
    <source>
        <strain evidence="7">JCM 14371</strain>
    </source>
</reference>
<dbReference type="PRINTS" id="PR00368">
    <property type="entry name" value="FADPNR"/>
</dbReference>
<organism evidence="7 8">
    <name type="scientific">Deinococcus aquiradiocola</name>
    <dbReference type="NCBI Taxonomy" id="393059"/>
    <lineage>
        <taxon>Bacteria</taxon>
        <taxon>Thermotogati</taxon>
        <taxon>Deinococcota</taxon>
        <taxon>Deinococci</taxon>
        <taxon>Deinococcales</taxon>
        <taxon>Deinococcaceae</taxon>
        <taxon>Deinococcus</taxon>
    </lineage>
</organism>
<dbReference type="Proteomes" id="UP000635726">
    <property type="component" value="Unassembled WGS sequence"/>
</dbReference>
<keyword evidence="5" id="KW-0560">Oxidoreductase</keyword>
<evidence type="ECO:0000256" key="3">
    <source>
        <dbReference type="ARBA" id="ARBA00022630"/>
    </source>
</evidence>
<dbReference type="InterPro" id="IPR036188">
    <property type="entry name" value="FAD/NAD-bd_sf"/>
</dbReference>
<dbReference type="PANTHER" id="PTHR42913">
    <property type="entry name" value="APOPTOSIS-INDUCING FACTOR 1"/>
    <property type="match status" value="1"/>
</dbReference>
<dbReference type="GO" id="GO:0019646">
    <property type="term" value="P:aerobic electron transport chain"/>
    <property type="evidence" value="ECO:0007669"/>
    <property type="project" value="TreeGrafter"/>
</dbReference>